<gene>
    <name evidence="3" type="ORF">ACEZDB_10220</name>
</gene>
<evidence type="ECO:0000313" key="3">
    <source>
        <dbReference type="EMBL" id="MFC1431026.1"/>
    </source>
</evidence>
<accession>A0ABV6WYF6</accession>
<keyword evidence="3" id="KW-0675">Receptor</keyword>
<comment type="caution">
    <text evidence="3">The sequence shown here is derived from an EMBL/GenBank/DDBJ whole genome shotgun (WGS) entry which is preliminary data.</text>
</comment>
<protein>
    <submittedName>
        <fullName evidence="3">Toll/interleukin-1 receptor domain-containing protein</fullName>
    </submittedName>
</protein>
<feature type="region of interest" description="Disordered" evidence="1">
    <location>
        <begin position="162"/>
        <end position="246"/>
    </location>
</feature>
<feature type="domain" description="TIR" evidence="2">
    <location>
        <begin position="1"/>
        <end position="133"/>
    </location>
</feature>
<evidence type="ECO:0000256" key="1">
    <source>
        <dbReference type="SAM" id="MobiDB-lite"/>
    </source>
</evidence>
<dbReference type="PROSITE" id="PS50104">
    <property type="entry name" value="TIR"/>
    <property type="match status" value="1"/>
</dbReference>
<dbReference type="InterPro" id="IPR035897">
    <property type="entry name" value="Toll_tir_struct_dom_sf"/>
</dbReference>
<dbReference type="EMBL" id="JBHEZY010000003">
    <property type="protein sequence ID" value="MFC1431026.1"/>
    <property type="molecule type" value="Genomic_DNA"/>
</dbReference>
<dbReference type="InterPro" id="IPR000157">
    <property type="entry name" value="TIR_dom"/>
</dbReference>
<proteinExistence type="predicted"/>
<organism evidence="3 4">
    <name type="scientific">Streptacidiphilus alkalitolerans</name>
    <dbReference type="NCBI Taxonomy" id="3342712"/>
    <lineage>
        <taxon>Bacteria</taxon>
        <taxon>Bacillati</taxon>
        <taxon>Actinomycetota</taxon>
        <taxon>Actinomycetes</taxon>
        <taxon>Kitasatosporales</taxon>
        <taxon>Streptomycetaceae</taxon>
        <taxon>Streptacidiphilus</taxon>
    </lineage>
</organism>
<dbReference type="Gene3D" id="3.40.50.10140">
    <property type="entry name" value="Toll/interleukin-1 receptor homology (TIR) domain"/>
    <property type="match status" value="1"/>
</dbReference>
<feature type="compositionally biased region" description="Polar residues" evidence="1">
    <location>
        <begin position="208"/>
        <end position="229"/>
    </location>
</feature>
<dbReference type="Proteomes" id="UP001592530">
    <property type="component" value="Unassembled WGS sequence"/>
</dbReference>
<evidence type="ECO:0000313" key="4">
    <source>
        <dbReference type="Proteomes" id="UP001592530"/>
    </source>
</evidence>
<evidence type="ECO:0000259" key="2">
    <source>
        <dbReference type="PROSITE" id="PS50104"/>
    </source>
</evidence>
<feature type="compositionally biased region" description="Basic and acidic residues" evidence="1">
    <location>
        <begin position="173"/>
        <end position="185"/>
    </location>
</feature>
<sequence length="246" mass="26911">MPEVFINYRTGDEEGSATLIERELSSRFGSDRIFRASKSIAPGSSFPQELIIAARRCRVLLAVIGPRWAEVRTADGRRMVDDPEDWTRREILEALGSGAQVVPVLVGRAMRLDGAGLPPELVGLVDYQYRRLDHRNAEADLVRLGDTVAELIPELALADAARRQKQEQTAAPEAERGATSRDTRIANRASRHRQRGGIGNLVGDFSGTFVSESQGPVHTGKGNQYNGTDYYTGIADRGGQGKDGHQ</sequence>
<dbReference type="SUPFAM" id="SSF52200">
    <property type="entry name" value="Toll/Interleukin receptor TIR domain"/>
    <property type="match status" value="1"/>
</dbReference>
<name>A0ABV6WYF6_9ACTN</name>
<reference evidence="3 4" key="1">
    <citation type="submission" date="2024-09" db="EMBL/GenBank/DDBJ databases">
        <authorList>
            <person name="Lee S.D."/>
        </authorList>
    </citation>
    <scope>NUCLEOTIDE SEQUENCE [LARGE SCALE GENOMIC DNA]</scope>
    <source>
        <strain evidence="3 4">N1-3</strain>
    </source>
</reference>
<dbReference type="Pfam" id="PF13676">
    <property type="entry name" value="TIR_2"/>
    <property type="match status" value="1"/>
</dbReference>
<dbReference type="RefSeq" id="WP_380551170.1">
    <property type="nucleotide sequence ID" value="NZ_JBHEZY010000003.1"/>
</dbReference>